<keyword evidence="4 6" id="KW-0413">Isomerase</keyword>
<comment type="catalytic activity">
    <reaction evidence="1 4">
        <text>[protein]-peptidylproline (omega=180) = [protein]-peptidylproline (omega=0)</text>
        <dbReference type="Rhea" id="RHEA:16237"/>
        <dbReference type="Rhea" id="RHEA-COMP:10747"/>
        <dbReference type="Rhea" id="RHEA-COMP:10748"/>
        <dbReference type="ChEBI" id="CHEBI:83833"/>
        <dbReference type="ChEBI" id="CHEBI:83834"/>
        <dbReference type="EC" id="5.2.1.8"/>
    </reaction>
</comment>
<accession>A0A2U1JMG2</accession>
<dbReference type="PROSITE" id="PS50059">
    <property type="entry name" value="FKBP_PPIASE"/>
    <property type="match status" value="1"/>
</dbReference>
<evidence type="ECO:0000256" key="1">
    <source>
        <dbReference type="ARBA" id="ARBA00000971"/>
    </source>
</evidence>
<dbReference type="SUPFAM" id="SSF54534">
    <property type="entry name" value="FKBP-like"/>
    <property type="match status" value="1"/>
</dbReference>
<dbReference type="EC" id="5.2.1.8" evidence="2 4"/>
<dbReference type="GO" id="GO:0003755">
    <property type="term" value="F:peptidyl-prolyl cis-trans isomerase activity"/>
    <property type="evidence" value="ECO:0007669"/>
    <property type="project" value="UniProtKB-KW"/>
</dbReference>
<evidence type="ECO:0000256" key="2">
    <source>
        <dbReference type="ARBA" id="ARBA00013194"/>
    </source>
</evidence>
<gene>
    <name evidence="6" type="ORF">DB891_16370</name>
</gene>
<dbReference type="RefSeq" id="WP_116764656.1">
    <property type="nucleotide sequence ID" value="NZ_QCZH01000029.1"/>
</dbReference>
<sequence length="340" mass="37605">MSKIKFYFILLIATVVSISSCNKDDNNDVVVTPPKPFGEQYALDIVAIEDYLKTNYISEIVNNPGFPNDQDVTMKKITDTASQPSLWSYLNSPTLPRLTSRNVSLHGITYKVYTLVIREGVKGGSPVAGGEYPCNVDAVFAGNKGTLLDGTVFYSSNNGQVQYNLDGTSHDGGTGVIRGWSEGFPQFKTGWLSSKNDGVVVYNDFGVGVMFLPSGMGYYNDVKTGIPAYSPLVFSIKLYALKRFDHDADGIPSFQEDLDGDRYMNSFLKGVSNPDDTDKDEIPDFLDFDDDGDNYATRGEVKDANGKYYEFDKIPDCSGNQTEPTRKKRHLDATCIKMNQ</sequence>
<proteinExistence type="predicted"/>
<dbReference type="Gene3D" id="3.10.50.40">
    <property type="match status" value="1"/>
</dbReference>
<evidence type="ECO:0000259" key="5">
    <source>
        <dbReference type="PROSITE" id="PS50059"/>
    </source>
</evidence>
<dbReference type="AlphaFoldDB" id="A0A2U1JMG2"/>
<keyword evidence="3 4" id="KW-0697">Rotamase</keyword>
<reference evidence="6 7" key="1">
    <citation type="submission" date="2018-04" db="EMBL/GenBank/DDBJ databases">
        <title>Flavobacterium sp. nov., isolated from glacier ice.</title>
        <authorList>
            <person name="Liu Q."/>
            <person name="Xin Y.-H."/>
        </authorList>
    </citation>
    <scope>NUCLEOTIDE SEQUENCE [LARGE SCALE GENOMIC DNA]</scope>
    <source>
        <strain evidence="6 7">LB2P30</strain>
    </source>
</reference>
<dbReference type="PROSITE" id="PS51257">
    <property type="entry name" value="PROKAR_LIPOPROTEIN"/>
    <property type="match status" value="1"/>
</dbReference>
<evidence type="ECO:0000256" key="4">
    <source>
        <dbReference type="PROSITE-ProRule" id="PRU00277"/>
    </source>
</evidence>
<name>A0A2U1JMG2_9FLAO</name>
<keyword evidence="7" id="KW-1185">Reference proteome</keyword>
<dbReference type="OrthoDB" id="1424215at2"/>
<dbReference type="EMBL" id="QCZH01000029">
    <property type="protein sequence ID" value="PWA06048.1"/>
    <property type="molecule type" value="Genomic_DNA"/>
</dbReference>
<dbReference type="Proteomes" id="UP000245618">
    <property type="component" value="Unassembled WGS sequence"/>
</dbReference>
<evidence type="ECO:0000313" key="6">
    <source>
        <dbReference type="EMBL" id="PWA06048.1"/>
    </source>
</evidence>
<evidence type="ECO:0000313" key="7">
    <source>
        <dbReference type="Proteomes" id="UP000245618"/>
    </source>
</evidence>
<comment type="caution">
    <text evidence="6">The sequence shown here is derived from an EMBL/GenBank/DDBJ whole genome shotgun (WGS) entry which is preliminary data.</text>
</comment>
<organism evidence="6 7">
    <name type="scientific">Flavobacterium laiguense</name>
    <dbReference type="NCBI Taxonomy" id="2169409"/>
    <lineage>
        <taxon>Bacteria</taxon>
        <taxon>Pseudomonadati</taxon>
        <taxon>Bacteroidota</taxon>
        <taxon>Flavobacteriia</taxon>
        <taxon>Flavobacteriales</taxon>
        <taxon>Flavobacteriaceae</taxon>
        <taxon>Flavobacterium</taxon>
    </lineage>
</organism>
<dbReference type="InterPro" id="IPR046357">
    <property type="entry name" value="PPIase_dom_sf"/>
</dbReference>
<evidence type="ECO:0000256" key="3">
    <source>
        <dbReference type="ARBA" id="ARBA00023110"/>
    </source>
</evidence>
<dbReference type="InterPro" id="IPR001179">
    <property type="entry name" value="PPIase_FKBP_dom"/>
</dbReference>
<feature type="domain" description="PPIase FKBP-type" evidence="5">
    <location>
        <begin position="136"/>
        <end position="242"/>
    </location>
</feature>
<protein>
    <recommendedName>
        <fullName evidence="2 4">peptidylprolyl isomerase</fullName>
        <ecNumber evidence="2 4">5.2.1.8</ecNumber>
    </recommendedName>
</protein>